<dbReference type="PIRSF" id="PIRSF001361">
    <property type="entry name" value="DAHP_synthase"/>
    <property type="match status" value="1"/>
</dbReference>
<reference evidence="10" key="2">
    <citation type="journal article" date="2024" name="Toxins">
        <title>Genome Sequence Analysis of Native Xenorhabdus Strains Isolated from Entomopathogenic Nematodes in Argentina.</title>
        <authorList>
            <person name="Palma L."/>
            <person name="Frizzo L."/>
            <person name="Kaiser S."/>
            <person name="Berry C."/>
            <person name="Caballero P."/>
            <person name="Bode H.B."/>
            <person name="Del Valle E.E."/>
        </authorList>
    </citation>
    <scope>NUCLEOTIDE SEQUENCE</scope>
    <source>
        <strain evidence="10">M</strain>
    </source>
</reference>
<dbReference type="Pfam" id="PF00793">
    <property type="entry name" value="DAHP_synth_1"/>
    <property type="match status" value="1"/>
</dbReference>
<evidence type="ECO:0000256" key="7">
    <source>
        <dbReference type="ARBA" id="ARBA00047508"/>
    </source>
</evidence>
<proteinExistence type="inferred from homology"/>
<organism evidence="10">
    <name type="scientific">Xenorhabdus szentirmaii</name>
    <dbReference type="NCBI Taxonomy" id="290112"/>
    <lineage>
        <taxon>Bacteria</taxon>
        <taxon>Pseudomonadati</taxon>
        <taxon>Pseudomonadota</taxon>
        <taxon>Gammaproteobacteria</taxon>
        <taxon>Enterobacterales</taxon>
        <taxon>Morganellaceae</taxon>
        <taxon>Xenorhabdus</taxon>
    </lineage>
</organism>
<evidence type="ECO:0000256" key="8">
    <source>
        <dbReference type="PIRNR" id="PIRNR001361"/>
    </source>
</evidence>
<dbReference type="EC" id="2.5.1.54" evidence="8"/>
<evidence type="ECO:0000256" key="6">
    <source>
        <dbReference type="ARBA" id="ARBA00023141"/>
    </source>
</evidence>
<evidence type="ECO:0000256" key="4">
    <source>
        <dbReference type="ARBA" id="ARBA00022605"/>
    </source>
</evidence>
<dbReference type="RefSeq" id="WP_051462311.1">
    <property type="nucleotide sequence ID" value="NZ_CAWNPE010000001.1"/>
</dbReference>
<accession>A0AAW3YXF6</accession>
<dbReference type="GO" id="GO:0009073">
    <property type="term" value="P:aromatic amino acid family biosynthetic process"/>
    <property type="evidence" value="ECO:0007669"/>
    <property type="project" value="UniProtKB-KW"/>
</dbReference>
<evidence type="ECO:0000259" key="9">
    <source>
        <dbReference type="Pfam" id="PF00793"/>
    </source>
</evidence>
<name>A0AAW3YXF6_9GAMM</name>
<evidence type="ECO:0000256" key="3">
    <source>
        <dbReference type="ARBA" id="ARBA00007985"/>
    </source>
</evidence>
<dbReference type="NCBIfam" id="TIGR00034">
    <property type="entry name" value="aroFGH"/>
    <property type="match status" value="1"/>
</dbReference>
<reference evidence="10" key="1">
    <citation type="submission" date="2020-09" db="EMBL/GenBank/DDBJ databases">
        <authorList>
            <person name="Palma L."/>
            <person name="Caballero P."/>
            <person name="Berry C."/>
            <person name="Del Valle E."/>
        </authorList>
    </citation>
    <scope>NUCLEOTIDE SEQUENCE</scope>
    <source>
        <strain evidence="10">M</strain>
    </source>
</reference>
<dbReference type="InterPro" id="IPR013785">
    <property type="entry name" value="Aldolase_TIM"/>
</dbReference>
<dbReference type="AlphaFoldDB" id="A0AAW3YXF6"/>
<dbReference type="GeneID" id="97124649"/>
<keyword evidence="5 8" id="KW-0808">Transferase</keyword>
<dbReference type="InterPro" id="IPR006219">
    <property type="entry name" value="DAHP_synth_1"/>
</dbReference>
<comment type="caution">
    <text evidence="10">The sequence shown here is derived from an EMBL/GenBank/DDBJ whole genome shotgun (WGS) entry which is preliminary data.</text>
</comment>
<feature type="domain" description="DAHP synthetase I/KDSA" evidence="9">
    <location>
        <begin position="39"/>
        <end position="339"/>
    </location>
</feature>
<dbReference type="PANTHER" id="PTHR21225:SF10">
    <property type="entry name" value="PHOSPHO-2-DEHYDRO-3-DEOXYHEPTONATE ALDOLASE, TYR-SENSITIVE"/>
    <property type="match status" value="1"/>
</dbReference>
<evidence type="ECO:0000256" key="5">
    <source>
        <dbReference type="ARBA" id="ARBA00022679"/>
    </source>
</evidence>
<comment type="function">
    <text evidence="1 8">Stereospecific condensation of phosphoenolpyruvate (PEP) and D-erythrose-4-phosphate (E4P) giving rise to 3-deoxy-D-arabino-heptulosonate-7-phosphate (DAHP).</text>
</comment>
<dbReference type="EMBL" id="JACXBF010000467">
    <property type="protein sequence ID" value="MBD2802211.1"/>
    <property type="molecule type" value="Genomic_DNA"/>
</dbReference>
<dbReference type="SUPFAM" id="SSF51569">
    <property type="entry name" value="Aldolase"/>
    <property type="match status" value="1"/>
</dbReference>
<protein>
    <recommendedName>
        <fullName evidence="8">Phospho-2-dehydro-3-deoxyheptonate aldolase</fullName>
        <ecNumber evidence="8">2.5.1.54</ecNumber>
    </recommendedName>
</protein>
<comment type="similarity">
    <text evidence="3 8">Belongs to the class-I DAHP synthase family.</text>
</comment>
<dbReference type="NCBIfam" id="NF009395">
    <property type="entry name" value="PRK12755.1"/>
    <property type="match status" value="1"/>
</dbReference>
<dbReference type="Gene3D" id="3.20.20.70">
    <property type="entry name" value="Aldolase class I"/>
    <property type="match status" value="1"/>
</dbReference>
<dbReference type="GO" id="GO:0008652">
    <property type="term" value="P:amino acid biosynthetic process"/>
    <property type="evidence" value="ECO:0007669"/>
    <property type="project" value="UniProtKB-KW"/>
</dbReference>
<sequence length="366" mass="40431">MSNIIIFDEHIMDEHIMITPEQLKAEFPLPVKQQTEIKHFRKTIADIIAGRDPRLLVICGPCSIHDPKAAIDYAHHLKALSNQVSDRLYLVMRVYFEKPRTTVGWKGFINDPDMDGSFNIEKGLKAARSLLVELAQLGLPLATEILDPNSPPYLEDMFSWSAIGARTSESQPHREIASGLSMPVGFKNSTNGCLSSAINAIHSAAIPHRFIAISQTGQACLLQTKGNPSGHIVLRGGAMPNYNPAEITKCENEMVNAGLKPAIIVDCSHGNSHKNYCRQPSVAESVVAQVSNGNRAIVGLMLESHLNEGNQPPNKLRSEMEYGVSVTDGCISWQTTETLLHQIYQTLNNKPSFKWITKEESEMLPN</sequence>
<keyword evidence="6 8" id="KW-0057">Aromatic amino acid biosynthesis</keyword>
<dbReference type="GO" id="GO:0042802">
    <property type="term" value="F:identical protein binding"/>
    <property type="evidence" value="ECO:0007669"/>
    <property type="project" value="UniProtKB-ARBA"/>
</dbReference>
<dbReference type="GO" id="GO:0003849">
    <property type="term" value="F:3-deoxy-7-phosphoheptulonate synthase activity"/>
    <property type="evidence" value="ECO:0007669"/>
    <property type="project" value="UniProtKB-EC"/>
</dbReference>
<comment type="pathway">
    <text evidence="2 8">Metabolic intermediate biosynthesis; chorismate biosynthesis; chorismate from D-erythrose 4-phosphate and phosphoenolpyruvate: step 1/7.</text>
</comment>
<comment type="catalytic activity">
    <reaction evidence="7 8">
        <text>D-erythrose 4-phosphate + phosphoenolpyruvate + H2O = 7-phospho-2-dehydro-3-deoxy-D-arabino-heptonate + phosphate</text>
        <dbReference type="Rhea" id="RHEA:14717"/>
        <dbReference type="ChEBI" id="CHEBI:15377"/>
        <dbReference type="ChEBI" id="CHEBI:16897"/>
        <dbReference type="ChEBI" id="CHEBI:43474"/>
        <dbReference type="ChEBI" id="CHEBI:58394"/>
        <dbReference type="ChEBI" id="CHEBI:58702"/>
        <dbReference type="EC" id="2.5.1.54"/>
    </reaction>
</comment>
<dbReference type="Proteomes" id="UP001193920">
    <property type="component" value="Unassembled WGS sequence"/>
</dbReference>
<dbReference type="GO" id="GO:0005737">
    <property type="term" value="C:cytoplasm"/>
    <property type="evidence" value="ECO:0007669"/>
    <property type="project" value="TreeGrafter"/>
</dbReference>
<evidence type="ECO:0000256" key="2">
    <source>
        <dbReference type="ARBA" id="ARBA00004688"/>
    </source>
</evidence>
<dbReference type="InterPro" id="IPR006218">
    <property type="entry name" value="DAHP1/KDSA"/>
</dbReference>
<keyword evidence="4 8" id="KW-0028">Amino-acid biosynthesis</keyword>
<dbReference type="PANTHER" id="PTHR21225">
    <property type="entry name" value="PHOSPHO-2-DEHYDRO-3-DEOXYHEPTONATE ALDOLASE DAHP SYNTHETASE"/>
    <property type="match status" value="1"/>
</dbReference>
<evidence type="ECO:0000256" key="1">
    <source>
        <dbReference type="ARBA" id="ARBA00003726"/>
    </source>
</evidence>
<gene>
    <name evidence="10" type="ORF">ID854_17645</name>
</gene>
<evidence type="ECO:0000313" key="10">
    <source>
        <dbReference type="EMBL" id="MBD2802211.1"/>
    </source>
</evidence>
<dbReference type="FunFam" id="3.20.20.70:FF:000005">
    <property type="entry name" value="Phospho-2-dehydro-3-deoxyheptonate aldolase"/>
    <property type="match status" value="1"/>
</dbReference>